<keyword evidence="4 15" id="KW-0812">Transmembrane</keyword>
<keyword evidence="18" id="KW-1185">Reference proteome</keyword>
<evidence type="ECO:0000256" key="2">
    <source>
        <dbReference type="ARBA" id="ARBA00008685"/>
    </source>
</evidence>
<dbReference type="Gene3D" id="1.10.287.70">
    <property type="match status" value="1"/>
</dbReference>
<dbReference type="SMART" id="SM00079">
    <property type="entry name" value="PBPe"/>
    <property type="match status" value="1"/>
</dbReference>
<dbReference type="CDD" id="cd19990">
    <property type="entry name" value="PBP1_GABAb_receptor_plant"/>
    <property type="match status" value="1"/>
</dbReference>
<comment type="similarity">
    <text evidence="2 13">Belongs to the glutamate-gated ion channel (TC 1.A.10.1) family.</text>
</comment>
<dbReference type="Pfam" id="PF01094">
    <property type="entry name" value="ANF_receptor"/>
    <property type="match status" value="1"/>
</dbReference>
<keyword evidence="11 13" id="KW-1071">Ligand-gated ion channel</keyword>
<dbReference type="GO" id="GO:0015276">
    <property type="term" value="F:ligand-gated monoatomic ion channel activity"/>
    <property type="evidence" value="ECO:0007669"/>
    <property type="project" value="InterPro"/>
</dbReference>
<evidence type="ECO:0000313" key="19">
    <source>
        <dbReference type="RefSeq" id="XP_015871681.2"/>
    </source>
</evidence>
<evidence type="ECO:0000256" key="7">
    <source>
        <dbReference type="ARBA" id="ARBA00023065"/>
    </source>
</evidence>
<feature type="transmembrane region" description="Helical" evidence="15">
    <location>
        <begin position="834"/>
        <end position="854"/>
    </location>
</feature>
<evidence type="ECO:0000256" key="13">
    <source>
        <dbReference type="PIRNR" id="PIRNR037090"/>
    </source>
</evidence>
<organism evidence="18 19">
    <name type="scientific">Ziziphus jujuba</name>
    <name type="common">Chinese jujube</name>
    <name type="synonym">Ziziphus sativa</name>
    <dbReference type="NCBI Taxonomy" id="326968"/>
    <lineage>
        <taxon>Eukaryota</taxon>
        <taxon>Viridiplantae</taxon>
        <taxon>Streptophyta</taxon>
        <taxon>Embryophyta</taxon>
        <taxon>Tracheophyta</taxon>
        <taxon>Spermatophyta</taxon>
        <taxon>Magnoliopsida</taxon>
        <taxon>eudicotyledons</taxon>
        <taxon>Gunneridae</taxon>
        <taxon>Pentapetalae</taxon>
        <taxon>rosids</taxon>
        <taxon>fabids</taxon>
        <taxon>Rosales</taxon>
        <taxon>Rhamnaceae</taxon>
        <taxon>Paliureae</taxon>
        <taxon>Ziziphus</taxon>
    </lineage>
</organism>
<evidence type="ECO:0000256" key="6">
    <source>
        <dbReference type="ARBA" id="ARBA00022989"/>
    </source>
</evidence>
<dbReference type="InterPro" id="IPR028082">
    <property type="entry name" value="Peripla_BP_I"/>
</dbReference>
<feature type="transmembrane region" description="Helical" evidence="15">
    <location>
        <begin position="646"/>
        <end position="670"/>
    </location>
</feature>
<protein>
    <recommendedName>
        <fullName evidence="13">Glutamate receptor</fullName>
    </recommendedName>
</protein>
<dbReference type="InterPro" id="IPR044440">
    <property type="entry name" value="GABAb_receptor_plant_PBP1"/>
</dbReference>
<dbReference type="Gene3D" id="3.40.190.10">
    <property type="entry name" value="Periplasmic binding protein-like II"/>
    <property type="match status" value="2"/>
</dbReference>
<feature type="transmembrane region" description="Helical" evidence="15">
    <location>
        <begin position="586"/>
        <end position="604"/>
    </location>
</feature>
<dbReference type="GO" id="GO:0016020">
    <property type="term" value="C:membrane"/>
    <property type="evidence" value="ECO:0007669"/>
    <property type="project" value="UniProtKB-SubCell"/>
</dbReference>
<dbReference type="PIRSF" id="PIRSF037090">
    <property type="entry name" value="Iontro_Glu-like_rcpt_pln"/>
    <property type="match status" value="1"/>
</dbReference>
<evidence type="ECO:0000256" key="1">
    <source>
        <dbReference type="ARBA" id="ARBA00004141"/>
    </source>
</evidence>
<keyword evidence="7 13" id="KW-0406">Ion transport</keyword>
<evidence type="ECO:0000256" key="4">
    <source>
        <dbReference type="ARBA" id="ARBA00022692"/>
    </source>
</evidence>
<reference evidence="19" key="2">
    <citation type="submission" date="2025-08" db="UniProtKB">
        <authorList>
            <consortium name="RefSeq"/>
        </authorList>
    </citation>
    <scope>IDENTIFICATION</scope>
    <source>
        <tissue evidence="19">Seedling</tissue>
    </source>
</reference>
<comment type="subcellular location">
    <subcellularLocation>
        <location evidence="1">Membrane</location>
        <topology evidence="1">Multi-pass membrane protein</topology>
    </subcellularLocation>
</comment>
<dbReference type="InterPro" id="IPR017103">
    <property type="entry name" value="Iontropic_Glu_rcpt_pln"/>
</dbReference>
<keyword evidence="10" id="KW-0325">Glycoprotein</keyword>
<evidence type="ECO:0000256" key="9">
    <source>
        <dbReference type="ARBA" id="ARBA00023170"/>
    </source>
</evidence>
<dbReference type="Proteomes" id="UP001652623">
    <property type="component" value="Chromosome 1"/>
</dbReference>
<evidence type="ECO:0000256" key="11">
    <source>
        <dbReference type="ARBA" id="ARBA00023286"/>
    </source>
</evidence>
<evidence type="ECO:0000256" key="5">
    <source>
        <dbReference type="ARBA" id="ARBA00022729"/>
    </source>
</evidence>
<keyword evidence="14" id="KW-1015">Disulfide bond</keyword>
<proteinExistence type="inferred from homology"/>
<evidence type="ECO:0000256" key="14">
    <source>
        <dbReference type="PIRSR" id="PIRSR037090-50"/>
    </source>
</evidence>
<gene>
    <name evidence="19" type="primary">LOC107408777</name>
</gene>
<dbReference type="InterPro" id="IPR019594">
    <property type="entry name" value="Glu/Gly-bd"/>
</dbReference>
<keyword evidence="9 13" id="KW-0675">Receptor</keyword>
<dbReference type="SUPFAM" id="SSF53822">
    <property type="entry name" value="Periplasmic binding protein-like I"/>
    <property type="match status" value="1"/>
</dbReference>
<evidence type="ECO:0000256" key="8">
    <source>
        <dbReference type="ARBA" id="ARBA00023136"/>
    </source>
</evidence>
<dbReference type="PANTHER" id="PTHR34836:SF7">
    <property type="entry name" value="RECEPTOR LIGAND BINDING REGION DOMAIN-CONTAINING PROTEIN"/>
    <property type="match status" value="1"/>
</dbReference>
<comment type="function">
    <text evidence="13">Glutamate-gated receptor that probably acts as non-selective cation channel.</text>
</comment>
<dbReference type="PANTHER" id="PTHR34836">
    <property type="entry name" value="OS06G0188250 PROTEIN"/>
    <property type="match status" value="1"/>
</dbReference>
<keyword evidence="5 16" id="KW-0732">Signal</keyword>
<keyword evidence="8 13" id="KW-0472">Membrane</keyword>
<dbReference type="KEGG" id="zju:107408777"/>
<feature type="domain" description="Ionotropic glutamate receptor C-terminal" evidence="17">
    <location>
        <begin position="457"/>
        <end position="808"/>
    </location>
</feature>
<accession>A0A6P3Z3T6</accession>
<evidence type="ECO:0000313" key="18">
    <source>
        <dbReference type="Proteomes" id="UP001652623"/>
    </source>
</evidence>
<dbReference type="RefSeq" id="XP_015871681.2">
    <property type="nucleotide sequence ID" value="XM_016016195.4"/>
</dbReference>
<evidence type="ECO:0000256" key="15">
    <source>
        <dbReference type="SAM" id="Phobius"/>
    </source>
</evidence>
<dbReference type="InterPro" id="IPR001320">
    <property type="entry name" value="Iontro_rcpt_C"/>
</dbReference>
<keyword evidence="12 13" id="KW-0407">Ion channel</keyword>
<keyword evidence="3 13" id="KW-0813">Transport</keyword>
<evidence type="ECO:0000256" key="16">
    <source>
        <dbReference type="SAM" id="SignalP"/>
    </source>
</evidence>
<dbReference type="GeneID" id="107408777"/>
<feature type="chain" id="PRO_5045153063" description="Glutamate receptor" evidence="16">
    <location>
        <begin position="20"/>
        <end position="901"/>
    </location>
</feature>
<dbReference type="Pfam" id="PF10613">
    <property type="entry name" value="Lig_chan-Glu_bd"/>
    <property type="match status" value="1"/>
</dbReference>
<evidence type="ECO:0000256" key="10">
    <source>
        <dbReference type="ARBA" id="ARBA00023180"/>
    </source>
</evidence>
<evidence type="ECO:0000256" key="12">
    <source>
        <dbReference type="ARBA" id="ARBA00023303"/>
    </source>
</evidence>
<keyword evidence="6 15" id="KW-1133">Transmembrane helix</keyword>
<dbReference type="AlphaFoldDB" id="A0A6P3Z3T6"/>
<dbReference type="InterPro" id="IPR001828">
    <property type="entry name" value="ANF_lig-bd_rcpt"/>
</dbReference>
<dbReference type="Gene3D" id="3.40.50.2300">
    <property type="match status" value="2"/>
</dbReference>
<evidence type="ECO:0000259" key="17">
    <source>
        <dbReference type="SMART" id="SM00079"/>
    </source>
</evidence>
<feature type="signal peptide" evidence="16">
    <location>
        <begin position="1"/>
        <end position="19"/>
    </location>
</feature>
<name>A0A6P3Z3T6_ZIZJJ</name>
<reference evidence="18" key="1">
    <citation type="submission" date="2025-05" db="UniProtKB">
        <authorList>
            <consortium name="RefSeq"/>
        </authorList>
    </citation>
    <scope>NUCLEOTIDE SEQUENCE [LARGE SCALE GENOMIC DNA]</scope>
</reference>
<dbReference type="CDD" id="cd13686">
    <property type="entry name" value="GluR_Plant"/>
    <property type="match status" value="1"/>
</dbReference>
<sequence>MAIYLMLLIFSTWLSHCVCVEPFNYVENGSIGSKQAVRVGVVIDLDSDVGKIAENYTSMALSDFYTRYADYRTRLNVAVKNYGKDDVIFAASAALELMKNEQVEAIIGPHRSSEAKFVIGLGERAQVPIISFSATSPTLSPTQSPFFIRTCHDDYSQIKPLTSIVQAFGWRQIIIIYEDTEFGNGLIPYLADALQEIDARIVYRSVISKPKNIPLELEKIKAMETRVILVHMTDALGSRLFLAANQTGMMSKGYVWMITDGLSTLLHSLEKQVTESMQGVLGIRPHVPNTNRLQEFKTRWKISEINLFGLWAYDTIWALAKAVELVSESHSNASTQSINNGRNIGEAFLGLRVSESGPVLLEKLKFTRFEGLSGKFRLIRGQSEVSEFEIVNVRRKMGERVIGYWTKKKGISSDSWENAKTGYLSSMHELIKGIIWPGYAKAPPKGWNIPVTGKRLRIGVPLTSGFNEFLNFKWDPITLEPTNFSGFTYDVFIAALEKLPFQIPHTFVPFVNSSRQSNGTYDEFLYQIKLQKFDAVVADATITANRSTYVDFTMPYSESGVSMVVKVNDKKNNNIWIFLKPLKWDLWLSSGLALFFTGFVVWLLEHRTNREFRGRPDQQLSTILWFSFSTLVFAHREKVENNWSRFVLIIWVFVVLILTQSYTASLATMLTVQRLQPSVVDVNELRMNDYFVGYQKNSYVRELLTGQLNLNESRLRHYSTPEEYHDALSKGSKNGGVEAIFDEIPYIKLFLAKYCSGYTMVGPKYKSDGFGFAFPSGSPLVYYFSRAILNITEDHNKMQEMEEKYFADQTKCQDSAASSTTSSGSSPSLSVCNFGGLFIITGLASIFSCVIYFVKFQRNNNIRSSMNAIHSKSSLWSRTTQMLKNCACKDLPLRAESNMRS</sequence>
<feature type="disulfide bond" evidence="14">
    <location>
        <begin position="755"/>
        <end position="812"/>
    </location>
</feature>
<evidence type="ECO:0000256" key="3">
    <source>
        <dbReference type="ARBA" id="ARBA00022448"/>
    </source>
</evidence>
<dbReference type="InParanoid" id="A0A6P3Z3T6"/>
<dbReference type="InterPro" id="IPR015683">
    <property type="entry name" value="Ionotropic_Glu_rcpt"/>
</dbReference>
<dbReference type="Pfam" id="PF00060">
    <property type="entry name" value="Lig_chan"/>
    <property type="match status" value="1"/>
</dbReference>
<dbReference type="SUPFAM" id="SSF53850">
    <property type="entry name" value="Periplasmic binding protein-like II"/>
    <property type="match status" value="1"/>
</dbReference>